<name>A0A8H5EUF4_9AGAR</name>
<reference evidence="1 2" key="1">
    <citation type="journal article" date="2020" name="ISME J.">
        <title>Uncovering the hidden diversity of litter-decomposition mechanisms in mushroom-forming fungi.</title>
        <authorList>
            <person name="Floudas D."/>
            <person name="Bentzer J."/>
            <person name="Ahren D."/>
            <person name="Johansson T."/>
            <person name="Persson P."/>
            <person name="Tunlid A."/>
        </authorList>
    </citation>
    <scope>NUCLEOTIDE SEQUENCE [LARGE SCALE GENOMIC DNA]</scope>
    <source>
        <strain evidence="1 2">CBS 101986</strain>
    </source>
</reference>
<organism evidence="1 2">
    <name type="scientific">Psilocybe cf. subviscida</name>
    <dbReference type="NCBI Taxonomy" id="2480587"/>
    <lineage>
        <taxon>Eukaryota</taxon>
        <taxon>Fungi</taxon>
        <taxon>Dikarya</taxon>
        <taxon>Basidiomycota</taxon>
        <taxon>Agaricomycotina</taxon>
        <taxon>Agaricomycetes</taxon>
        <taxon>Agaricomycetidae</taxon>
        <taxon>Agaricales</taxon>
        <taxon>Agaricineae</taxon>
        <taxon>Strophariaceae</taxon>
        <taxon>Psilocybe</taxon>
    </lineage>
</organism>
<dbReference type="Proteomes" id="UP000567179">
    <property type="component" value="Unassembled WGS sequence"/>
</dbReference>
<dbReference type="EMBL" id="JAACJJ010000056">
    <property type="protein sequence ID" value="KAF5312776.1"/>
    <property type="molecule type" value="Genomic_DNA"/>
</dbReference>
<protein>
    <submittedName>
        <fullName evidence="1">Uncharacterized protein</fullName>
    </submittedName>
</protein>
<evidence type="ECO:0000313" key="2">
    <source>
        <dbReference type="Proteomes" id="UP000567179"/>
    </source>
</evidence>
<comment type="caution">
    <text evidence="1">The sequence shown here is derived from an EMBL/GenBank/DDBJ whole genome shotgun (WGS) entry which is preliminary data.</text>
</comment>
<accession>A0A8H5EUF4</accession>
<sequence>MWSSLSRPRSIAWRNLLLLRRSNSQWRAPPPPYRSEHPTLVNFLWRHKPTVLMASVLLLIFQDYHKQKSLFEQPDSESQATFALFALQAVDKQYDQVDFDDPAQNLSYFKRLHGNFVFWKYLDNCVAIMKDDPQGEEKVYAIFRRAARDLHLALAKYDEEGIVELGKRVLAIKEDSVQEMNMFVMKQRK</sequence>
<keyword evidence="2" id="KW-1185">Reference proteome</keyword>
<dbReference type="AlphaFoldDB" id="A0A8H5EUF4"/>
<gene>
    <name evidence="1" type="ORF">D9619_002483</name>
</gene>
<proteinExistence type="predicted"/>
<evidence type="ECO:0000313" key="1">
    <source>
        <dbReference type="EMBL" id="KAF5312776.1"/>
    </source>
</evidence>